<evidence type="ECO:0008006" key="3">
    <source>
        <dbReference type="Google" id="ProtNLM"/>
    </source>
</evidence>
<protein>
    <recommendedName>
        <fullName evidence="3">Pyrroline-5-carboxylate reductase</fullName>
    </recommendedName>
</protein>
<evidence type="ECO:0000313" key="1">
    <source>
        <dbReference type="EMBL" id="KAK1317022.1"/>
    </source>
</evidence>
<dbReference type="Gene3D" id="3.40.50.720">
    <property type="entry name" value="NAD(P)-binding Rossmann-like Domain"/>
    <property type="match status" value="1"/>
</dbReference>
<name>A0AAV9EUL3_ACOCL</name>
<gene>
    <name evidence="1" type="ORF">QJS10_CPA05g00945</name>
</gene>
<dbReference type="AlphaFoldDB" id="A0AAV9EUL3"/>
<dbReference type="EMBL" id="JAUJYO010000005">
    <property type="protein sequence ID" value="KAK1317022.1"/>
    <property type="molecule type" value="Genomic_DNA"/>
</dbReference>
<evidence type="ECO:0000313" key="2">
    <source>
        <dbReference type="Proteomes" id="UP001180020"/>
    </source>
</evidence>
<comment type="caution">
    <text evidence="1">The sequence shown here is derived from an EMBL/GenBank/DDBJ whole genome shotgun (WGS) entry which is preliminary data.</text>
</comment>
<keyword evidence="2" id="KW-1185">Reference proteome</keyword>
<sequence length="70" mass="7743">MVATWSEGLKLRFMGAGRMAESILKGVIRSSLISPSNIRNADPSFDGHDTFTFFGVTILESNSQAYMLDR</sequence>
<proteinExistence type="predicted"/>
<reference evidence="1" key="2">
    <citation type="submission" date="2023-06" db="EMBL/GenBank/DDBJ databases">
        <authorList>
            <person name="Ma L."/>
            <person name="Liu K.-W."/>
            <person name="Li Z."/>
            <person name="Hsiao Y.-Y."/>
            <person name="Qi Y."/>
            <person name="Fu T."/>
            <person name="Tang G."/>
            <person name="Zhang D."/>
            <person name="Sun W.-H."/>
            <person name="Liu D.-K."/>
            <person name="Li Y."/>
            <person name="Chen G.-Z."/>
            <person name="Liu X.-D."/>
            <person name="Liao X.-Y."/>
            <person name="Jiang Y.-T."/>
            <person name="Yu X."/>
            <person name="Hao Y."/>
            <person name="Huang J."/>
            <person name="Zhao X.-W."/>
            <person name="Ke S."/>
            <person name="Chen Y.-Y."/>
            <person name="Wu W.-L."/>
            <person name="Hsu J.-L."/>
            <person name="Lin Y.-F."/>
            <person name="Huang M.-D."/>
            <person name="Li C.-Y."/>
            <person name="Huang L."/>
            <person name="Wang Z.-W."/>
            <person name="Zhao X."/>
            <person name="Zhong W.-Y."/>
            <person name="Peng D.-H."/>
            <person name="Ahmad S."/>
            <person name="Lan S."/>
            <person name="Zhang J.-S."/>
            <person name="Tsai W.-C."/>
            <person name="Van De Peer Y."/>
            <person name="Liu Z.-J."/>
        </authorList>
    </citation>
    <scope>NUCLEOTIDE SEQUENCE</scope>
    <source>
        <strain evidence="1">CP</strain>
        <tissue evidence="1">Leaves</tissue>
    </source>
</reference>
<organism evidence="1 2">
    <name type="scientific">Acorus calamus</name>
    <name type="common">Sweet flag</name>
    <dbReference type="NCBI Taxonomy" id="4465"/>
    <lineage>
        <taxon>Eukaryota</taxon>
        <taxon>Viridiplantae</taxon>
        <taxon>Streptophyta</taxon>
        <taxon>Embryophyta</taxon>
        <taxon>Tracheophyta</taxon>
        <taxon>Spermatophyta</taxon>
        <taxon>Magnoliopsida</taxon>
        <taxon>Liliopsida</taxon>
        <taxon>Acoraceae</taxon>
        <taxon>Acorus</taxon>
    </lineage>
</organism>
<dbReference type="Proteomes" id="UP001180020">
    <property type="component" value="Unassembled WGS sequence"/>
</dbReference>
<accession>A0AAV9EUL3</accession>
<reference evidence="1" key="1">
    <citation type="journal article" date="2023" name="Nat. Commun.">
        <title>Diploid and tetraploid genomes of Acorus and the evolution of monocots.</title>
        <authorList>
            <person name="Ma L."/>
            <person name="Liu K.W."/>
            <person name="Li Z."/>
            <person name="Hsiao Y.Y."/>
            <person name="Qi Y."/>
            <person name="Fu T."/>
            <person name="Tang G.D."/>
            <person name="Zhang D."/>
            <person name="Sun W.H."/>
            <person name="Liu D.K."/>
            <person name="Li Y."/>
            <person name="Chen G.Z."/>
            <person name="Liu X.D."/>
            <person name="Liao X.Y."/>
            <person name="Jiang Y.T."/>
            <person name="Yu X."/>
            <person name="Hao Y."/>
            <person name="Huang J."/>
            <person name="Zhao X.W."/>
            <person name="Ke S."/>
            <person name="Chen Y.Y."/>
            <person name="Wu W.L."/>
            <person name="Hsu J.L."/>
            <person name="Lin Y.F."/>
            <person name="Huang M.D."/>
            <person name="Li C.Y."/>
            <person name="Huang L."/>
            <person name="Wang Z.W."/>
            <person name="Zhao X."/>
            <person name="Zhong W.Y."/>
            <person name="Peng D.H."/>
            <person name="Ahmad S."/>
            <person name="Lan S."/>
            <person name="Zhang J.S."/>
            <person name="Tsai W.C."/>
            <person name="Van de Peer Y."/>
            <person name="Liu Z.J."/>
        </authorList>
    </citation>
    <scope>NUCLEOTIDE SEQUENCE</scope>
    <source>
        <strain evidence="1">CP</strain>
    </source>
</reference>